<accession>A0AA88N9R4</accession>
<evidence type="ECO:0000259" key="6">
    <source>
        <dbReference type="Pfam" id="PF25877"/>
    </source>
</evidence>
<feature type="compositionally biased region" description="Acidic residues" evidence="5">
    <location>
        <begin position="136"/>
        <end position="148"/>
    </location>
</feature>
<feature type="repeat" description="ANK" evidence="4">
    <location>
        <begin position="236"/>
        <end position="258"/>
    </location>
</feature>
<reference evidence="7" key="1">
    <citation type="submission" date="2023-07" db="EMBL/GenBank/DDBJ databases">
        <title>Chromosome-level Genome Assembly of Striped Snakehead (Channa striata).</title>
        <authorList>
            <person name="Liu H."/>
        </authorList>
    </citation>
    <scope>NUCLEOTIDE SEQUENCE</scope>
    <source>
        <strain evidence="7">Gz</strain>
        <tissue evidence="7">Muscle</tissue>
    </source>
</reference>
<evidence type="ECO:0000256" key="5">
    <source>
        <dbReference type="SAM" id="MobiDB-lite"/>
    </source>
</evidence>
<gene>
    <name evidence="7" type="ORF">Q5P01_008145</name>
</gene>
<evidence type="ECO:0000256" key="2">
    <source>
        <dbReference type="ARBA" id="ARBA00023043"/>
    </source>
</evidence>
<protein>
    <recommendedName>
        <fullName evidence="6">SOWAHA-C winged helix-turn-helix domain-containing protein</fullName>
    </recommendedName>
</protein>
<feature type="region of interest" description="Disordered" evidence="5">
    <location>
        <begin position="80"/>
        <end position="154"/>
    </location>
</feature>
<evidence type="ECO:0000313" key="8">
    <source>
        <dbReference type="Proteomes" id="UP001187415"/>
    </source>
</evidence>
<dbReference type="EMBL" id="JAUPFM010000005">
    <property type="protein sequence ID" value="KAK2851869.1"/>
    <property type="molecule type" value="Genomic_DNA"/>
</dbReference>
<evidence type="ECO:0000256" key="3">
    <source>
        <dbReference type="ARBA" id="ARBA00038122"/>
    </source>
</evidence>
<feature type="region of interest" description="Disordered" evidence="5">
    <location>
        <begin position="371"/>
        <end position="448"/>
    </location>
</feature>
<keyword evidence="2 4" id="KW-0040">ANK repeat</keyword>
<dbReference type="SMART" id="SM00248">
    <property type="entry name" value="ANK"/>
    <property type="match status" value="2"/>
</dbReference>
<dbReference type="Pfam" id="PF13637">
    <property type="entry name" value="Ank_4"/>
    <property type="match status" value="1"/>
</dbReference>
<dbReference type="SUPFAM" id="SSF48403">
    <property type="entry name" value="Ankyrin repeat"/>
    <property type="match status" value="1"/>
</dbReference>
<feature type="domain" description="SOWAHA-C winged helix-turn-helix" evidence="6">
    <location>
        <begin position="3"/>
        <end position="90"/>
    </location>
</feature>
<feature type="compositionally biased region" description="Polar residues" evidence="5">
    <location>
        <begin position="101"/>
        <end position="123"/>
    </location>
</feature>
<name>A0AA88N9R4_CHASR</name>
<dbReference type="PANTHER" id="PTHR14491">
    <property type="entry name" value="SOSONDOWAH, ISOFORM G"/>
    <property type="match status" value="1"/>
</dbReference>
<dbReference type="PROSITE" id="PS50088">
    <property type="entry name" value="ANK_REPEAT"/>
    <property type="match status" value="2"/>
</dbReference>
<comment type="similarity">
    <text evidence="3">Belongs to the SOWAH family.</text>
</comment>
<feature type="region of interest" description="Disordered" evidence="5">
    <location>
        <begin position="327"/>
        <end position="348"/>
    </location>
</feature>
<comment type="caution">
    <text evidence="7">The sequence shown here is derived from an EMBL/GenBank/DDBJ whole genome shotgun (WGS) entry which is preliminary data.</text>
</comment>
<dbReference type="InterPro" id="IPR058889">
    <property type="entry name" value="WHD_SOWAHA-C"/>
</dbReference>
<feature type="compositionally biased region" description="Polar residues" evidence="5">
    <location>
        <begin position="399"/>
        <end position="426"/>
    </location>
</feature>
<dbReference type="PROSITE" id="PS50297">
    <property type="entry name" value="ANK_REP_REGION"/>
    <property type="match status" value="2"/>
</dbReference>
<dbReference type="Pfam" id="PF25877">
    <property type="entry name" value="WHD_SOWAH"/>
    <property type="match status" value="1"/>
</dbReference>
<sequence length="448" mass="49855">MRDVSEESLLDYFQSSGGGAARVRNADLLRTFKPFIGHSDAQLRAKYREEFKLIIDRIAVVKSENGEKYLILKKKYRQPLHEQDTKDPGTDGDGQRHQKLAKTTATAQWDSTDASTRSPQVKQHQPELMSCGEPDSTAESEWEQDEESTGSVGSAAVALDPIEKEWIYSAAGARVPDLSQLLRQDPSLANKKDFTSTALHWAAKHGNKDMAALVANAGADVNTKSHVSKRTGCDGFGYTPLHIAALHGHRHILDLLIQTYGAKENLRDYSGHLALHYLNIKEPEGPEEDCELPYQVTQARERNKNRKLASLFHSKKKWGSAEELAPIEEERTASHQLTVPPFRPRKFSRTDHAAGSELKVQRVNKLICNDEPTGELLRPGSCKPGQAPWLRDPGGPDTGSHQQQQLSHRPSVPNQRRLSLTQQRAINQAAPRRELGGGPLPGLKQRHT</sequence>
<dbReference type="InterPro" id="IPR036770">
    <property type="entry name" value="Ankyrin_rpt-contain_sf"/>
</dbReference>
<keyword evidence="1" id="KW-0677">Repeat</keyword>
<keyword evidence="8" id="KW-1185">Reference proteome</keyword>
<dbReference type="InterPro" id="IPR002110">
    <property type="entry name" value="Ankyrin_rpt"/>
</dbReference>
<feature type="repeat" description="ANK" evidence="4">
    <location>
        <begin position="194"/>
        <end position="226"/>
    </location>
</feature>
<dbReference type="Gene3D" id="1.25.40.20">
    <property type="entry name" value="Ankyrin repeat-containing domain"/>
    <property type="match status" value="1"/>
</dbReference>
<dbReference type="Proteomes" id="UP001187415">
    <property type="component" value="Unassembled WGS sequence"/>
</dbReference>
<evidence type="ECO:0000256" key="4">
    <source>
        <dbReference type="PROSITE-ProRule" id="PRU00023"/>
    </source>
</evidence>
<organism evidence="7 8">
    <name type="scientific">Channa striata</name>
    <name type="common">Snakehead murrel</name>
    <name type="synonym">Ophicephalus striatus</name>
    <dbReference type="NCBI Taxonomy" id="64152"/>
    <lineage>
        <taxon>Eukaryota</taxon>
        <taxon>Metazoa</taxon>
        <taxon>Chordata</taxon>
        <taxon>Craniata</taxon>
        <taxon>Vertebrata</taxon>
        <taxon>Euteleostomi</taxon>
        <taxon>Actinopterygii</taxon>
        <taxon>Neopterygii</taxon>
        <taxon>Teleostei</taxon>
        <taxon>Neoteleostei</taxon>
        <taxon>Acanthomorphata</taxon>
        <taxon>Anabantaria</taxon>
        <taxon>Anabantiformes</taxon>
        <taxon>Channoidei</taxon>
        <taxon>Channidae</taxon>
        <taxon>Channa</taxon>
    </lineage>
</organism>
<dbReference type="AlphaFoldDB" id="A0AA88N9R4"/>
<feature type="compositionally biased region" description="Basic and acidic residues" evidence="5">
    <location>
        <begin position="80"/>
        <end position="96"/>
    </location>
</feature>
<dbReference type="PANTHER" id="PTHR14491:SF9">
    <property type="entry name" value="ANKYRIN REPEAT DOMAIN-CONTAINING PROTEIN SOWAHB-LIKE"/>
    <property type="match status" value="1"/>
</dbReference>
<evidence type="ECO:0000256" key="1">
    <source>
        <dbReference type="ARBA" id="ARBA00022737"/>
    </source>
</evidence>
<evidence type="ECO:0000313" key="7">
    <source>
        <dbReference type="EMBL" id="KAK2851869.1"/>
    </source>
</evidence>
<proteinExistence type="inferred from homology"/>